<dbReference type="GO" id="GO:0005739">
    <property type="term" value="C:mitochondrion"/>
    <property type="evidence" value="ECO:0007669"/>
    <property type="project" value="EnsemblFungi"/>
</dbReference>
<feature type="domain" description="Ribosomal RNA methyltransferase FtsJ" evidence="8">
    <location>
        <begin position="51"/>
        <end position="290"/>
    </location>
</feature>
<dbReference type="KEGG" id="act:ACLA_068050"/>
<keyword evidence="10" id="KW-1185">Reference proteome</keyword>
<keyword evidence="5 7" id="KW-0949">S-adenosyl-L-methionine</keyword>
<gene>
    <name evidence="9" type="ORF">ACLA_068050</name>
</gene>
<dbReference type="HOGENOM" id="CLU_009422_2_0_1"/>
<evidence type="ECO:0000313" key="9">
    <source>
        <dbReference type="EMBL" id="EAW13778.1"/>
    </source>
</evidence>
<reference evidence="9 10" key="1">
    <citation type="journal article" date="2008" name="PLoS Genet.">
        <title>Genomic islands in the pathogenic filamentous fungus Aspergillus fumigatus.</title>
        <authorList>
            <person name="Fedorova N.D."/>
            <person name="Khaldi N."/>
            <person name="Joardar V.S."/>
            <person name="Maiti R."/>
            <person name="Amedeo P."/>
            <person name="Anderson M.J."/>
            <person name="Crabtree J."/>
            <person name="Silva J.C."/>
            <person name="Badger J.H."/>
            <person name="Albarraq A."/>
            <person name="Angiuoli S."/>
            <person name="Bussey H."/>
            <person name="Bowyer P."/>
            <person name="Cotty P.J."/>
            <person name="Dyer P.S."/>
            <person name="Egan A."/>
            <person name="Galens K."/>
            <person name="Fraser-Liggett C.M."/>
            <person name="Haas B.J."/>
            <person name="Inman J.M."/>
            <person name="Kent R."/>
            <person name="Lemieux S."/>
            <person name="Malavazi I."/>
            <person name="Orvis J."/>
            <person name="Roemer T."/>
            <person name="Ronning C.M."/>
            <person name="Sundaram J.P."/>
            <person name="Sutton G."/>
            <person name="Turner G."/>
            <person name="Venter J.C."/>
            <person name="White O.R."/>
            <person name="Whitty B.R."/>
            <person name="Youngman P."/>
            <person name="Wolfe K.H."/>
            <person name="Goldman G.H."/>
            <person name="Wortman J.R."/>
            <person name="Jiang B."/>
            <person name="Denning D.W."/>
            <person name="Nierman W.C."/>
        </authorList>
    </citation>
    <scope>NUCLEOTIDE SEQUENCE [LARGE SCALE GENOMIC DNA]</scope>
    <source>
        <strain evidence="10">ATCC 1007 / CBS 513.65 / DSM 816 / NCTC 3887 / NRRL 1</strain>
    </source>
</reference>
<proteinExistence type="inferred from homology"/>
<dbReference type="GO" id="GO:0008650">
    <property type="term" value="F:rRNA (uridine-2'-O-)-methyltransferase activity"/>
    <property type="evidence" value="ECO:0007669"/>
    <property type="project" value="EnsemblFungi"/>
</dbReference>
<evidence type="ECO:0000256" key="7">
    <source>
        <dbReference type="PIRSR" id="PIRSR005461-1"/>
    </source>
</evidence>
<dbReference type="OrthoDB" id="20105at2759"/>
<dbReference type="PANTHER" id="PTHR10920:SF18">
    <property type="entry name" value="RRNA METHYLTRANSFERASE 2, MITOCHONDRIAL"/>
    <property type="match status" value="1"/>
</dbReference>
<dbReference type="InterPro" id="IPR002877">
    <property type="entry name" value="RNA_MeTrfase_FtsJ_dom"/>
</dbReference>
<dbReference type="EMBL" id="DS027045">
    <property type="protein sequence ID" value="EAW13778.1"/>
    <property type="molecule type" value="Genomic_DNA"/>
</dbReference>
<keyword evidence="9" id="KW-0131">Cell cycle</keyword>
<evidence type="ECO:0000256" key="2">
    <source>
        <dbReference type="ARBA" id="ARBA00022552"/>
    </source>
</evidence>
<dbReference type="InterPro" id="IPR029063">
    <property type="entry name" value="SAM-dependent_MTases_sf"/>
</dbReference>
<dbReference type="InterPro" id="IPR050082">
    <property type="entry name" value="RNA_methyltr_RlmE"/>
</dbReference>
<keyword evidence="9" id="KW-0132">Cell division</keyword>
<evidence type="ECO:0000256" key="4">
    <source>
        <dbReference type="ARBA" id="ARBA00022679"/>
    </source>
</evidence>
<evidence type="ECO:0000313" key="10">
    <source>
        <dbReference type="Proteomes" id="UP000006701"/>
    </source>
</evidence>
<dbReference type="SUPFAM" id="SSF53335">
    <property type="entry name" value="S-adenosyl-L-methionine-dependent methyltransferases"/>
    <property type="match status" value="1"/>
</dbReference>
<dbReference type="AlphaFoldDB" id="A1C5V7"/>
<protein>
    <recommendedName>
        <fullName evidence="6">rRNA methyltransferase 2, mitochondrial</fullName>
    </recommendedName>
</protein>
<dbReference type="HAMAP" id="MF_01547">
    <property type="entry name" value="RNA_methyltr_E"/>
    <property type="match status" value="1"/>
</dbReference>
<dbReference type="GO" id="GO:0051301">
    <property type="term" value="P:cell division"/>
    <property type="evidence" value="ECO:0007669"/>
    <property type="project" value="UniProtKB-KW"/>
</dbReference>
<sequence length="323" mass="36903">MFYLSYFNRTRKVQLHDINTLIFRRHSSSKRWQARQLRDQFTKAAAVQGLKSRAAFKLLQIDEKYRIFKNGQTVVDLGYAPGSWSQVAATRTQPNGRVLGVDIIPAQPPKGVSTIQGNFLDPEIQAYVQEFLRDPQRGRPRALGQFPAAMHHNQVLISTTINNSLLGERSEADLRIDSQNDHASGRTVDVVLSDMSAPWYQTTGFWKRSLSDPYNRMMNTSGMSFRDHAGSMDLCRAALRFSYDTLKAGGHFVCKFYQGAEDKDLEKQLKALFQKVHRIKPESSRTVSAQKLQRKLALLCTNFFWGRNPKKRSLLVLIESTMR</sequence>
<keyword evidence="3" id="KW-0489">Methyltransferase</keyword>
<dbReference type="Pfam" id="PF01728">
    <property type="entry name" value="FtsJ"/>
    <property type="match status" value="1"/>
</dbReference>
<dbReference type="eggNOG" id="KOG4589">
    <property type="taxonomic scope" value="Eukaryota"/>
</dbReference>
<comment type="similarity">
    <text evidence="1">Belongs to the class I-like SAM-binding methyltransferase superfamily. RNA methyltransferase RlmE family.</text>
</comment>
<dbReference type="STRING" id="344612.A1C5V7"/>
<dbReference type="GeneID" id="4708070"/>
<dbReference type="PIRSF" id="PIRSF005461">
    <property type="entry name" value="23S_rRNA_mtase"/>
    <property type="match status" value="1"/>
</dbReference>
<dbReference type="InterPro" id="IPR015507">
    <property type="entry name" value="rRNA-MeTfrase_E"/>
</dbReference>
<keyword evidence="4" id="KW-0808">Transferase</keyword>
<feature type="active site" description="Proton acceptor" evidence="7">
    <location>
        <position position="255"/>
    </location>
</feature>
<evidence type="ECO:0000256" key="5">
    <source>
        <dbReference type="ARBA" id="ARBA00022691"/>
    </source>
</evidence>
<evidence type="ECO:0000259" key="8">
    <source>
        <dbReference type="Pfam" id="PF01728"/>
    </source>
</evidence>
<dbReference type="Proteomes" id="UP000006701">
    <property type="component" value="Unassembled WGS sequence"/>
</dbReference>
<organism evidence="9 10">
    <name type="scientific">Aspergillus clavatus (strain ATCC 1007 / CBS 513.65 / DSM 816 / NCTC 3887 / NRRL 1 / QM 1276 / 107)</name>
    <dbReference type="NCBI Taxonomy" id="344612"/>
    <lineage>
        <taxon>Eukaryota</taxon>
        <taxon>Fungi</taxon>
        <taxon>Dikarya</taxon>
        <taxon>Ascomycota</taxon>
        <taxon>Pezizomycotina</taxon>
        <taxon>Eurotiomycetes</taxon>
        <taxon>Eurotiomycetidae</taxon>
        <taxon>Eurotiales</taxon>
        <taxon>Aspergillaceae</taxon>
        <taxon>Aspergillus</taxon>
        <taxon>Aspergillus subgen. Fumigati</taxon>
    </lineage>
</organism>
<keyword evidence="2" id="KW-0698">rRNA processing</keyword>
<evidence type="ECO:0000256" key="1">
    <source>
        <dbReference type="ARBA" id="ARBA00009258"/>
    </source>
</evidence>
<name>A1C5V7_ASPCL</name>
<dbReference type="OMA" id="WSQVAVN"/>
<dbReference type="Gene3D" id="3.40.50.150">
    <property type="entry name" value="Vaccinia Virus protein VP39"/>
    <property type="match status" value="1"/>
</dbReference>
<dbReference type="PANTHER" id="PTHR10920">
    <property type="entry name" value="RIBOSOMAL RNA METHYLTRANSFERASE"/>
    <property type="match status" value="1"/>
</dbReference>
<dbReference type="VEuPathDB" id="FungiDB:ACLA_068050"/>
<dbReference type="RefSeq" id="XP_001275204.1">
    <property type="nucleotide sequence ID" value="XM_001275203.1"/>
</dbReference>
<accession>A1C5V7</accession>
<evidence type="ECO:0000256" key="6">
    <source>
        <dbReference type="ARBA" id="ARBA00041184"/>
    </source>
</evidence>
<evidence type="ECO:0000256" key="3">
    <source>
        <dbReference type="ARBA" id="ARBA00022603"/>
    </source>
</evidence>